<evidence type="ECO:0000313" key="2">
    <source>
        <dbReference type="Proteomes" id="UP000800092"/>
    </source>
</evidence>
<dbReference type="Proteomes" id="UP000800092">
    <property type="component" value="Unassembled WGS sequence"/>
</dbReference>
<keyword evidence="2" id="KW-1185">Reference proteome</keyword>
<protein>
    <submittedName>
        <fullName evidence="1">Uncharacterized protein</fullName>
    </submittedName>
</protein>
<dbReference type="AlphaFoldDB" id="A0A6A6H3X4"/>
<dbReference type="EMBL" id="ML991814">
    <property type="protein sequence ID" value="KAF2232589.1"/>
    <property type="molecule type" value="Genomic_DNA"/>
</dbReference>
<evidence type="ECO:0000313" key="1">
    <source>
        <dbReference type="EMBL" id="KAF2232589.1"/>
    </source>
</evidence>
<accession>A0A6A6H3X4</accession>
<name>A0A6A6H3X4_VIRVR</name>
<sequence>MLLVTRRIGRHVSDQGIGRKRREKAQSVLSLPCLAGWQTVGAGVMEFRSKFQTANGKKANISGIPGERRY</sequence>
<organism evidence="1 2">
    <name type="scientific">Viridothelium virens</name>
    <name type="common">Speckled blister lichen</name>
    <name type="synonym">Trypethelium virens</name>
    <dbReference type="NCBI Taxonomy" id="1048519"/>
    <lineage>
        <taxon>Eukaryota</taxon>
        <taxon>Fungi</taxon>
        <taxon>Dikarya</taxon>
        <taxon>Ascomycota</taxon>
        <taxon>Pezizomycotina</taxon>
        <taxon>Dothideomycetes</taxon>
        <taxon>Dothideomycetes incertae sedis</taxon>
        <taxon>Trypetheliales</taxon>
        <taxon>Trypetheliaceae</taxon>
        <taxon>Viridothelium</taxon>
    </lineage>
</organism>
<proteinExistence type="predicted"/>
<gene>
    <name evidence="1" type="ORF">EV356DRAFT_505120</name>
</gene>
<reference evidence="1" key="1">
    <citation type="journal article" date="2020" name="Stud. Mycol.">
        <title>101 Dothideomycetes genomes: a test case for predicting lifestyles and emergence of pathogens.</title>
        <authorList>
            <person name="Haridas S."/>
            <person name="Albert R."/>
            <person name="Binder M."/>
            <person name="Bloem J."/>
            <person name="Labutti K."/>
            <person name="Salamov A."/>
            <person name="Andreopoulos B."/>
            <person name="Baker S."/>
            <person name="Barry K."/>
            <person name="Bills G."/>
            <person name="Bluhm B."/>
            <person name="Cannon C."/>
            <person name="Castanera R."/>
            <person name="Culley D."/>
            <person name="Daum C."/>
            <person name="Ezra D."/>
            <person name="Gonzalez J."/>
            <person name="Henrissat B."/>
            <person name="Kuo A."/>
            <person name="Liang C."/>
            <person name="Lipzen A."/>
            <person name="Lutzoni F."/>
            <person name="Magnuson J."/>
            <person name="Mondo S."/>
            <person name="Nolan M."/>
            <person name="Ohm R."/>
            <person name="Pangilinan J."/>
            <person name="Park H.-J."/>
            <person name="Ramirez L."/>
            <person name="Alfaro M."/>
            <person name="Sun H."/>
            <person name="Tritt A."/>
            <person name="Yoshinaga Y."/>
            <person name="Zwiers L.-H."/>
            <person name="Turgeon B."/>
            <person name="Goodwin S."/>
            <person name="Spatafora J."/>
            <person name="Crous P."/>
            <person name="Grigoriev I."/>
        </authorList>
    </citation>
    <scope>NUCLEOTIDE SEQUENCE</scope>
    <source>
        <strain evidence="1">Tuck. ex Michener</strain>
    </source>
</reference>